<dbReference type="InterPro" id="IPR002938">
    <property type="entry name" value="FAD-bd"/>
</dbReference>
<organism evidence="2 3">
    <name type="scientific">Pseudoruegeria aquimaris</name>
    <dbReference type="NCBI Taxonomy" id="393663"/>
    <lineage>
        <taxon>Bacteria</taxon>
        <taxon>Pseudomonadati</taxon>
        <taxon>Pseudomonadota</taxon>
        <taxon>Alphaproteobacteria</taxon>
        <taxon>Rhodobacterales</taxon>
        <taxon>Roseobacteraceae</taxon>
        <taxon>Pseudoruegeria</taxon>
    </lineage>
</organism>
<dbReference type="Pfam" id="PF01494">
    <property type="entry name" value="FAD_binding_3"/>
    <property type="match status" value="1"/>
</dbReference>
<dbReference type="InterPro" id="IPR036188">
    <property type="entry name" value="FAD/NAD-bd_sf"/>
</dbReference>
<dbReference type="RefSeq" id="WP_176244091.1">
    <property type="nucleotide sequence ID" value="NZ_FWFQ01000007.1"/>
</dbReference>
<dbReference type="SUPFAM" id="SSF51905">
    <property type="entry name" value="FAD/NAD(P)-binding domain"/>
    <property type="match status" value="1"/>
</dbReference>
<dbReference type="GO" id="GO:0071949">
    <property type="term" value="F:FAD binding"/>
    <property type="evidence" value="ECO:0007669"/>
    <property type="project" value="InterPro"/>
</dbReference>
<dbReference type="Gene3D" id="3.50.50.60">
    <property type="entry name" value="FAD/NAD(P)-binding domain"/>
    <property type="match status" value="1"/>
</dbReference>
<dbReference type="AlphaFoldDB" id="A0A1Y5S016"/>
<name>A0A1Y5S016_9RHOB</name>
<protein>
    <submittedName>
        <fullName evidence="2">FAD binding domain protein</fullName>
    </submittedName>
</protein>
<keyword evidence="3" id="KW-1185">Reference proteome</keyword>
<dbReference type="PANTHER" id="PTHR42685">
    <property type="entry name" value="GERANYLGERANYL DIPHOSPHATE REDUCTASE"/>
    <property type="match status" value="1"/>
</dbReference>
<reference evidence="2 3" key="1">
    <citation type="submission" date="2017-03" db="EMBL/GenBank/DDBJ databases">
        <authorList>
            <person name="Afonso C.L."/>
            <person name="Miller P.J."/>
            <person name="Scott M.A."/>
            <person name="Spackman E."/>
            <person name="Goraichik I."/>
            <person name="Dimitrov K.M."/>
            <person name="Suarez D.L."/>
            <person name="Swayne D.E."/>
        </authorList>
    </citation>
    <scope>NUCLEOTIDE SEQUENCE [LARGE SCALE GENOMIC DNA]</scope>
    <source>
        <strain evidence="2 3">CECT 7680</strain>
    </source>
</reference>
<dbReference type="InterPro" id="IPR050407">
    <property type="entry name" value="Geranylgeranyl_reductase"/>
</dbReference>
<evidence type="ECO:0000313" key="2">
    <source>
        <dbReference type="EMBL" id="SLN29360.1"/>
    </source>
</evidence>
<proteinExistence type="predicted"/>
<dbReference type="PANTHER" id="PTHR42685:SF18">
    <property type="entry name" value="DIGERANYLGERANYLGLYCEROPHOSPHOLIPID REDUCTASE"/>
    <property type="match status" value="1"/>
</dbReference>
<feature type="domain" description="FAD-binding" evidence="1">
    <location>
        <begin position="7"/>
        <end position="326"/>
    </location>
</feature>
<dbReference type="Proteomes" id="UP000193409">
    <property type="component" value="Unassembled WGS sequence"/>
</dbReference>
<accession>A0A1Y5S016</accession>
<dbReference type="EMBL" id="FWFQ01000007">
    <property type="protein sequence ID" value="SLN29360.1"/>
    <property type="molecule type" value="Genomic_DNA"/>
</dbReference>
<evidence type="ECO:0000313" key="3">
    <source>
        <dbReference type="Proteomes" id="UP000193409"/>
    </source>
</evidence>
<sequence length="404" mass="43657">MQEAESYDVLIVGGGPAGLSVAEALDPALRVLVVHQDREIGEPVRTSGCSWVADLEALGIPRHLYHVLNRMEFYSDGEQCGHDLLRHKAAVLDVTGLYRWLAARSEREGRTLLCATKFLTAERAPAGVRAVIRPRGAAERAVFARKIVDASGWHGAVMAALGDVPRPSRIGVGIEYEMPIGNARPDRGVLFLGSSVPAGYGWAFPDAHGRIRIGAGTIHPDSDANPRNLMARFLASDMPARMGLEIGPVLRVNAGTLPSVPYDPRLVFGDVIRTGDAANFATPTVGEGLRIVIEQGRALGRALSACLVAGDPEALARHEAACTRAFRRNYRIGFEANQRLARYGPADFDGTVRRIGAMSEAEAVALIRSEFRASMMAGLGARFLSRRLARLRDGLGLRPRTRSK</sequence>
<evidence type="ECO:0000259" key="1">
    <source>
        <dbReference type="Pfam" id="PF01494"/>
    </source>
</evidence>
<gene>
    <name evidence="2" type="ORF">PSA7680_01370</name>
</gene>
<dbReference type="PRINTS" id="PR00420">
    <property type="entry name" value="RNGMNOXGNASE"/>
</dbReference>